<dbReference type="CDD" id="cd07185">
    <property type="entry name" value="OmpA_C-like"/>
    <property type="match status" value="1"/>
</dbReference>
<organism evidence="7 8">
    <name type="scientific">Thiocapsa rosea</name>
    <dbReference type="NCBI Taxonomy" id="69360"/>
    <lineage>
        <taxon>Bacteria</taxon>
        <taxon>Pseudomonadati</taxon>
        <taxon>Pseudomonadota</taxon>
        <taxon>Gammaproteobacteria</taxon>
        <taxon>Chromatiales</taxon>
        <taxon>Chromatiaceae</taxon>
        <taxon>Thiocapsa</taxon>
    </lineage>
</organism>
<keyword evidence="8" id="KW-1185">Reference proteome</keyword>
<dbReference type="PANTHER" id="PTHR30329">
    <property type="entry name" value="STATOR ELEMENT OF FLAGELLAR MOTOR COMPLEX"/>
    <property type="match status" value="1"/>
</dbReference>
<dbReference type="InterPro" id="IPR006665">
    <property type="entry name" value="OmpA-like"/>
</dbReference>
<protein>
    <submittedName>
        <fullName evidence="7">Uncharacterized protein DUF4892</fullName>
    </submittedName>
</protein>
<keyword evidence="2 4" id="KW-0472">Membrane</keyword>
<dbReference type="AlphaFoldDB" id="A0A495VA80"/>
<dbReference type="Pfam" id="PF16234">
    <property type="entry name" value="DUF4892"/>
    <property type="match status" value="1"/>
</dbReference>
<evidence type="ECO:0000313" key="7">
    <source>
        <dbReference type="EMBL" id="RKT46302.1"/>
    </source>
</evidence>
<dbReference type="GO" id="GO:0009279">
    <property type="term" value="C:cell outer membrane"/>
    <property type="evidence" value="ECO:0007669"/>
    <property type="project" value="UniProtKB-SubCell"/>
</dbReference>
<sequence>MRSNTYYLILLVCLISTMAEPAWTRDLTKDLPGSSDIAGIPRFANTVIIGYRFSEFDRSDIPTGPWDPDPAVRFWRDSLAREGRRTRILYLAPHDASALEVIRNYRHSLDTLDYQPIFQCSGFRECGAKIADFYVDETRGKKLTDNNMLKNVYSGASVQDPQALVAKRTGGDTDAYLFIFAAYQDNYVEPAAGKRVAIFLEEVLTTPMQDRMILLDAAELDRGLSDAGRIALYGIYFDFDQATIRPESEPQLSEMAKLLREQPDLGVYIVGHTDNTGGLDYNMDLSKRRANAVVQALATDFQITPDRLTPMGVASLSPVAANTTEDGRAKNRRVEMVAK</sequence>
<dbReference type="RefSeq" id="WP_120798446.1">
    <property type="nucleotide sequence ID" value="NZ_RBXL01000001.1"/>
</dbReference>
<dbReference type="InterPro" id="IPR050330">
    <property type="entry name" value="Bact_OuterMem_StrucFunc"/>
</dbReference>
<dbReference type="PRINTS" id="PR01021">
    <property type="entry name" value="OMPADOMAIN"/>
</dbReference>
<evidence type="ECO:0000256" key="3">
    <source>
        <dbReference type="ARBA" id="ARBA00023237"/>
    </source>
</evidence>
<dbReference type="Gene3D" id="3.30.1330.60">
    <property type="entry name" value="OmpA-like domain"/>
    <property type="match status" value="1"/>
</dbReference>
<dbReference type="Proteomes" id="UP000274556">
    <property type="component" value="Unassembled WGS sequence"/>
</dbReference>
<dbReference type="InterPro" id="IPR036737">
    <property type="entry name" value="OmpA-like_sf"/>
</dbReference>
<dbReference type="InterPro" id="IPR032608">
    <property type="entry name" value="DUF4892"/>
</dbReference>
<dbReference type="PANTHER" id="PTHR30329:SF21">
    <property type="entry name" value="LIPOPROTEIN YIAD-RELATED"/>
    <property type="match status" value="1"/>
</dbReference>
<keyword evidence="3" id="KW-0998">Cell outer membrane</keyword>
<dbReference type="SUPFAM" id="SSF103088">
    <property type="entry name" value="OmpA-like"/>
    <property type="match status" value="1"/>
</dbReference>
<reference evidence="7 8" key="1">
    <citation type="submission" date="2018-10" db="EMBL/GenBank/DDBJ databases">
        <title>Genomic Encyclopedia of Archaeal and Bacterial Type Strains, Phase II (KMG-II): from individual species to whole genera.</title>
        <authorList>
            <person name="Goeker M."/>
        </authorList>
    </citation>
    <scope>NUCLEOTIDE SEQUENCE [LARGE SCALE GENOMIC DNA]</scope>
    <source>
        <strain evidence="7 8">DSM 235</strain>
    </source>
</reference>
<proteinExistence type="predicted"/>
<dbReference type="OrthoDB" id="9792021at2"/>
<feature type="domain" description="OmpA-like" evidence="6">
    <location>
        <begin position="224"/>
        <end position="339"/>
    </location>
</feature>
<dbReference type="EMBL" id="RBXL01000001">
    <property type="protein sequence ID" value="RKT46302.1"/>
    <property type="molecule type" value="Genomic_DNA"/>
</dbReference>
<evidence type="ECO:0000256" key="1">
    <source>
        <dbReference type="ARBA" id="ARBA00004442"/>
    </source>
</evidence>
<accession>A0A495VA80</accession>
<gene>
    <name evidence="7" type="ORF">BDD21_3809</name>
</gene>
<evidence type="ECO:0000259" key="6">
    <source>
        <dbReference type="PROSITE" id="PS51123"/>
    </source>
</evidence>
<evidence type="ECO:0000256" key="4">
    <source>
        <dbReference type="PROSITE-ProRule" id="PRU00473"/>
    </source>
</evidence>
<keyword evidence="5" id="KW-0732">Signal</keyword>
<feature type="chain" id="PRO_5019728272" evidence="5">
    <location>
        <begin position="25"/>
        <end position="339"/>
    </location>
</feature>
<comment type="subcellular location">
    <subcellularLocation>
        <location evidence="1">Cell outer membrane</location>
    </subcellularLocation>
</comment>
<feature type="signal peptide" evidence="5">
    <location>
        <begin position="1"/>
        <end position="24"/>
    </location>
</feature>
<dbReference type="InterPro" id="IPR006664">
    <property type="entry name" value="OMP_bac"/>
</dbReference>
<evidence type="ECO:0000313" key="8">
    <source>
        <dbReference type="Proteomes" id="UP000274556"/>
    </source>
</evidence>
<dbReference type="Pfam" id="PF00691">
    <property type="entry name" value="OmpA"/>
    <property type="match status" value="1"/>
</dbReference>
<comment type="caution">
    <text evidence="7">The sequence shown here is derived from an EMBL/GenBank/DDBJ whole genome shotgun (WGS) entry which is preliminary data.</text>
</comment>
<evidence type="ECO:0000256" key="2">
    <source>
        <dbReference type="ARBA" id="ARBA00023136"/>
    </source>
</evidence>
<evidence type="ECO:0000256" key="5">
    <source>
        <dbReference type="SAM" id="SignalP"/>
    </source>
</evidence>
<name>A0A495VA80_9GAMM</name>
<dbReference type="PROSITE" id="PS51123">
    <property type="entry name" value="OMPA_2"/>
    <property type="match status" value="1"/>
</dbReference>